<accession>A0A7S3RA49</accession>
<dbReference type="EMBL" id="HBIP01037025">
    <property type="protein sequence ID" value="CAE0507311.1"/>
    <property type="molecule type" value="Transcribed_RNA"/>
</dbReference>
<gene>
    <name evidence="2" type="ORF">DTER00134_LOCUS22388</name>
</gene>
<feature type="region of interest" description="Disordered" evidence="1">
    <location>
        <begin position="120"/>
        <end position="146"/>
    </location>
</feature>
<dbReference type="AlphaFoldDB" id="A0A7S3RA49"/>
<name>A0A7S3RA49_DUNTE</name>
<sequence length="175" mass="18508">MGHNPQLQGYMQGEWTSGLREKLQRLNHAVMNQAGAATLRGATQEAQEAVREALLRQQGLEDKSSGLLLHSIASQLEAFLDLSSHLDAPSQATTSSWLHLLQGAQEFLQGDMGLTALPQDGAKDRSSMDSVDSSCSSSTCGSSIASSAGSRLSRKLVAGKSGAGYNAMYARKVAI</sequence>
<protein>
    <submittedName>
        <fullName evidence="2">Uncharacterized protein</fullName>
    </submittedName>
</protein>
<organism evidence="2">
    <name type="scientific">Dunaliella tertiolecta</name>
    <name type="common">Green alga</name>
    <dbReference type="NCBI Taxonomy" id="3047"/>
    <lineage>
        <taxon>Eukaryota</taxon>
        <taxon>Viridiplantae</taxon>
        <taxon>Chlorophyta</taxon>
        <taxon>core chlorophytes</taxon>
        <taxon>Chlorophyceae</taxon>
        <taxon>CS clade</taxon>
        <taxon>Chlamydomonadales</taxon>
        <taxon>Dunaliellaceae</taxon>
        <taxon>Dunaliella</taxon>
    </lineage>
</organism>
<proteinExistence type="predicted"/>
<feature type="compositionally biased region" description="Low complexity" evidence="1">
    <location>
        <begin position="128"/>
        <end position="146"/>
    </location>
</feature>
<evidence type="ECO:0000313" key="2">
    <source>
        <dbReference type="EMBL" id="CAE0507311.1"/>
    </source>
</evidence>
<reference evidence="2" key="1">
    <citation type="submission" date="2021-01" db="EMBL/GenBank/DDBJ databases">
        <authorList>
            <person name="Corre E."/>
            <person name="Pelletier E."/>
            <person name="Niang G."/>
            <person name="Scheremetjew M."/>
            <person name="Finn R."/>
            <person name="Kale V."/>
            <person name="Holt S."/>
            <person name="Cochrane G."/>
            <person name="Meng A."/>
            <person name="Brown T."/>
            <person name="Cohen L."/>
        </authorList>
    </citation>
    <scope>NUCLEOTIDE SEQUENCE</scope>
    <source>
        <strain evidence="2">CCMP1320</strain>
    </source>
</reference>
<evidence type="ECO:0000256" key="1">
    <source>
        <dbReference type="SAM" id="MobiDB-lite"/>
    </source>
</evidence>